<comment type="subcellular location">
    <subcellularLocation>
        <location evidence="1 9">Bacterial flagellum basal body</location>
    </subcellularLocation>
    <subcellularLocation>
        <location evidence="2">Cell membrane</location>
        <topology evidence="2">Multi-pass membrane protein</topology>
    </subcellularLocation>
</comment>
<evidence type="ECO:0000256" key="9">
    <source>
        <dbReference type="PIRNR" id="PIRNR004862"/>
    </source>
</evidence>
<comment type="function">
    <text evidence="9">The M ring may be actively involved in energy transduction.</text>
</comment>
<keyword evidence="14" id="KW-0966">Cell projection</keyword>
<feature type="region of interest" description="Disordered" evidence="10">
    <location>
        <begin position="292"/>
        <end position="339"/>
    </location>
</feature>
<evidence type="ECO:0000313" key="14">
    <source>
        <dbReference type="EMBL" id="PEG32197.1"/>
    </source>
</evidence>
<sequence>MKKLLEKVKELLEKFKSQSKKVKIVEIVAVIAIIVAIISAIIYSNANKYKVLFSNLDAKDAQTVMSTLEDDGVSYKSQSDTNTILVPKEKVDELKLKLAPSLTSGTIGYELMDNSSSFGMTDEQFQLNKKRMIEGELERTIKGFEQIEEARVHITEPTDSVFVTDKEPGKASVTLKLKQGESLDKNQVKAIVALVSKSNKNIPEENITVVDSNMNLLTKDIEDGQNTVDDETITKQHTLEKNYEERLQKEVVNLLEPVAGKNKVKATINANLDFDSTQKTQTVVDPNKVIISQESSREQNNSSTGQVSESPVDNNMSNEIVNGNDNNTSSKEDQKTNYEVGKSETKVIAAPGEVKRITASVLIDANLDTATQEEIQKAVENAIGFDATRGDQVSVLGIAFDTTEEEQMQAQIDEMNKQIEAQKRNRLIVIGSIAGLIVLIGLFFLIKKFRKKKKAEDEQLLDTLIDDSLIPKEPEVFTPIDFEVKNQKTHLEQEIKKYATEKPEQVVDIIRSWLTEDER</sequence>
<evidence type="ECO:0000256" key="4">
    <source>
        <dbReference type="ARBA" id="ARBA00022475"/>
    </source>
</evidence>
<feature type="domain" description="Flagellar M-ring N-terminal" evidence="12">
    <location>
        <begin position="45"/>
        <end position="218"/>
    </location>
</feature>
<evidence type="ECO:0000256" key="1">
    <source>
        <dbReference type="ARBA" id="ARBA00004117"/>
    </source>
</evidence>
<dbReference type="Pfam" id="PF08345">
    <property type="entry name" value="YscJ_FliF_C"/>
    <property type="match status" value="1"/>
</dbReference>
<keyword evidence="14" id="KW-0969">Cilium</keyword>
<keyword evidence="6 11" id="KW-1133">Transmembrane helix</keyword>
<proteinExistence type="inferred from homology"/>
<dbReference type="STRING" id="137838.GCA_001458595_03692"/>
<evidence type="ECO:0000313" key="15">
    <source>
        <dbReference type="Proteomes" id="UP000220840"/>
    </source>
</evidence>
<feature type="transmembrane region" description="Helical" evidence="11">
    <location>
        <begin position="427"/>
        <end position="446"/>
    </location>
</feature>
<name>A0A2A7ML13_9CLOT</name>
<dbReference type="Pfam" id="PF01514">
    <property type="entry name" value="YscJ_FliF"/>
    <property type="match status" value="1"/>
</dbReference>
<evidence type="ECO:0000259" key="13">
    <source>
        <dbReference type="Pfam" id="PF08345"/>
    </source>
</evidence>
<dbReference type="GO" id="GO:0003774">
    <property type="term" value="F:cytoskeletal motor activity"/>
    <property type="evidence" value="ECO:0007669"/>
    <property type="project" value="InterPro"/>
</dbReference>
<evidence type="ECO:0000256" key="10">
    <source>
        <dbReference type="SAM" id="MobiDB-lite"/>
    </source>
</evidence>
<keyword evidence="4" id="KW-1003">Cell membrane</keyword>
<dbReference type="GO" id="GO:0071973">
    <property type="term" value="P:bacterial-type flagellum-dependent cell motility"/>
    <property type="evidence" value="ECO:0007669"/>
    <property type="project" value="InterPro"/>
</dbReference>
<gene>
    <name evidence="14" type="ORF">CQ394_11020</name>
</gene>
<evidence type="ECO:0000256" key="2">
    <source>
        <dbReference type="ARBA" id="ARBA00004651"/>
    </source>
</evidence>
<comment type="similarity">
    <text evidence="3 9">Belongs to the FliF family.</text>
</comment>
<evidence type="ECO:0000256" key="7">
    <source>
        <dbReference type="ARBA" id="ARBA00023136"/>
    </source>
</evidence>
<keyword evidence="7 11" id="KW-0472">Membrane</keyword>
<evidence type="ECO:0000256" key="5">
    <source>
        <dbReference type="ARBA" id="ARBA00022692"/>
    </source>
</evidence>
<dbReference type="GO" id="GO:0009431">
    <property type="term" value="C:bacterial-type flagellum basal body, MS ring"/>
    <property type="evidence" value="ECO:0007669"/>
    <property type="project" value="InterPro"/>
</dbReference>
<dbReference type="AlphaFoldDB" id="A0A2A7ML13"/>
<feature type="compositionally biased region" description="Basic and acidic residues" evidence="10">
    <location>
        <begin position="330"/>
        <end position="339"/>
    </location>
</feature>
<evidence type="ECO:0000256" key="11">
    <source>
        <dbReference type="SAM" id="Phobius"/>
    </source>
</evidence>
<feature type="compositionally biased region" description="Polar residues" evidence="10">
    <location>
        <begin position="304"/>
        <end position="329"/>
    </location>
</feature>
<protein>
    <recommendedName>
        <fullName evidence="9">Flagellar M-ring protein</fullName>
    </recommendedName>
</protein>
<feature type="transmembrane region" description="Helical" evidence="11">
    <location>
        <begin position="24"/>
        <end position="43"/>
    </location>
</feature>
<dbReference type="InterPro" id="IPR006182">
    <property type="entry name" value="FliF_N_dom"/>
</dbReference>
<evidence type="ECO:0000259" key="12">
    <source>
        <dbReference type="Pfam" id="PF01514"/>
    </source>
</evidence>
<evidence type="ECO:0000256" key="8">
    <source>
        <dbReference type="ARBA" id="ARBA00023143"/>
    </source>
</evidence>
<reference evidence="14 15" key="1">
    <citation type="submission" date="2017-10" db="EMBL/GenBank/DDBJ databases">
        <title>Effective Description of Clostridium neonatale sp. nov. linked to necrotizing enterocolitis in neonates and a clarification of species assignable to the genus Clostridium (Prazmowski 1880) emend. Lawson and Rainey 2016.</title>
        <authorList>
            <person name="Bernard K."/>
            <person name="Burdz T."/>
            <person name="Wiebe D."/>
            <person name="Balcewich B."/>
            <person name="Alfa M."/>
            <person name="Bernier A.-M."/>
        </authorList>
    </citation>
    <scope>NUCLEOTIDE SEQUENCE [LARGE SCALE GENOMIC DNA]</scope>
    <source>
        <strain evidence="14 15">LCDC99A005</strain>
    </source>
</reference>
<keyword evidence="14" id="KW-0282">Flagellum</keyword>
<feature type="domain" description="Flagellar M-ring C-terminal" evidence="13">
    <location>
        <begin position="255"/>
        <end position="400"/>
    </location>
</feature>
<dbReference type="EMBL" id="PDCJ01000001">
    <property type="protein sequence ID" value="PEG32197.1"/>
    <property type="molecule type" value="Genomic_DNA"/>
</dbReference>
<keyword evidence="8 9" id="KW-0975">Bacterial flagellum</keyword>
<dbReference type="InterPro" id="IPR043427">
    <property type="entry name" value="YscJ/FliF"/>
</dbReference>
<organism evidence="14 15">
    <name type="scientific">Clostridium neonatale</name>
    <dbReference type="NCBI Taxonomy" id="137838"/>
    <lineage>
        <taxon>Bacteria</taxon>
        <taxon>Bacillati</taxon>
        <taxon>Bacillota</taxon>
        <taxon>Clostridia</taxon>
        <taxon>Eubacteriales</taxon>
        <taxon>Clostridiaceae</taxon>
        <taxon>Clostridium</taxon>
    </lineage>
</organism>
<dbReference type="PANTHER" id="PTHR30046:SF0">
    <property type="entry name" value="FLAGELLAR M-RING PROTEIN"/>
    <property type="match status" value="1"/>
</dbReference>
<evidence type="ECO:0000256" key="3">
    <source>
        <dbReference type="ARBA" id="ARBA00007971"/>
    </source>
</evidence>
<dbReference type="PRINTS" id="PR01009">
    <property type="entry name" value="FLGMRINGFLIF"/>
</dbReference>
<comment type="caution">
    <text evidence="14">The sequence shown here is derived from an EMBL/GenBank/DDBJ whole genome shotgun (WGS) entry which is preliminary data.</text>
</comment>
<dbReference type="RefSeq" id="WP_058296343.1">
    <property type="nucleotide sequence ID" value="NZ_CAMRXB010000027.1"/>
</dbReference>
<accession>A0A2A7ML13</accession>
<dbReference type="PIRSF" id="PIRSF004862">
    <property type="entry name" value="FliF"/>
    <property type="match status" value="1"/>
</dbReference>
<evidence type="ECO:0000256" key="6">
    <source>
        <dbReference type="ARBA" id="ARBA00022989"/>
    </source>
</evidence>
<keyword evidence="15" id="KW-1185">Reference proteome</keyword>
<dbReference type="InterPro" id="IPR045851">
    <property type="entry name" value="AMP-bd_C_sf"/>
</dbReference>
<dbReference type="PANTHER" id="PTHR30046">
    <property type="entry name" value="FLAGELLAR M-RING PROTEIN"/>
    <property type="match status" value="1"/>
</dbReference>
<dbReference type="GO" id="GO:0005886">
    <property type="term" value="C:plasma membrane"/>
    <property type="evidence" value="ECO:0007669"/>
    <property type="project" value="UniProtKB-SubCell"/>
</dbReference>
<dbReference type="Proteomes" id="UP000220840">
    <property type="component" value="Unassembled WGS sequence"/>
</dbReference>
<feature type="compositionally biased region" description="Low complexity" evidence="10">
    <location>
        <begin position="292"/>
        <end position="303"/>
    </location>
</feature>
<dbReference type="InterPro" id="IPR000067">
    <property type="entry name" value="FlgMring_FliF"/>
</dbReference>
<dbReference type="NCBIfam" id="TIGR00206">
    <property type="entry name" value="fliF"/>
    <property type="match status" value="1"/>
</dbReference>
<dbReference type="Gene3D" id="3.30.300.30">
    <property type="match status" value="1"/>
</dbReference>
<dbReference type="InterPro" id="IPR013556">
    <property type="entry name" value="Flag_M-ring_C"/>
</dbReference>
<keyword evidence="5 11" id="KW-0812">Transmembrane</keyword>
<dbReference type="OrthoDB" id="9807026at2"/>